<gene>
    <name evidence="2" type="ORF">NDU88_005410</name>
</gene>
<name>A0AAV7MXF3_PLEWA</name>
<feature type="region of interest" description="Disordered" evidence="1">
    <location>
        <begin position="1"/>
        <end position="45"/>
    </location>
</feature>
<feature type="compositionally biased region" description="Low complexity" evidence="1">
    <location>
        <begin position="113"/>
        <end position="130"/>
    </location>
</feature>
<feature type="compositionally biased region" description="Gly residues" evidence="1">
    <location>
        <begin position="79"/>
        <end position="88"/>
    </location>
</feature>
<feature type="region of interest" description="Disordered" evidence="1">
    <location>
        <begin position="77"/>
        <end position="130"/>
    </location>
</feature>
<evidence type="ECO:0000313" key="2">
    <source>
        <dbReference type="EMBL" id="KAJ1108026.1"/>
    </source>
</evidence>
<reference evidence="2" key="1">
    <citation type="journal article" date="2022" name="bioRxiv">
        <title>Sequencing and chromosome-scale assembly of the giantPleurodeles waltlgenome.</title>
        <authorList>
            <person name="Brown T."/>
            <person name="Elewa A."/>
            <person name="Iarovenko S."/>
            <person name="Subramanian E."/>
            <person name="Araus A.J."/>
            <person name="Petzold A."/>
            <person name="Susuki M."/>
            <person name="Suzuki K.-i.T."/>
            <person name="Hayashi T."/>
            <person name="Toyoda A."/>
            <person name="Oliveira C."/>
            <person name="Osipova E."/>
            <person name="Leigh N.D."/>
            <person name="Simon A."/>
            <person name="Yun M.H."/>
        </authorList>
    </citation>
    <scope>NUCLEOTIDE SEQUENCE</scope>
    <source>
        <strain evidence="2">20211129_DDA</strain>
        <tissue evidence="2">Liver</tissue>
    </source>
</reference>
<evidence type="ECO:0000313" key="3">
    <source>
        <dbReference type="Proteomes" id="UP001066276"/>
    </source>
</evidence>
<dbReference type="Proteomes" id="UP001066276">
    <property type="component" value="Chromosome 9"/>
</dbReference>
<feature type="compositionally biased region" description="Low complexity" evidence="1">
    <location>
        <begin position="20"/>
        <end position="38"/>
    </location>
</feature>
<dbReference type="AlphaFoldDB" id="A0AAV7MXF3"/>
<dbReference type="EMBL" id="JANPWB010000013">
    <property type="protein sequence ID" value="KAJ1108026.1"/>
    <property type="molecule type" value="Genomic_DNA"/>
</dbReference>
<accession>A0AAV7MXF3</accession>
<protein>
    <submittedName>
        <fullName evidence="2">Uncharacterized protein</fullName>
    </submittedName>
</protein>
<feature type="region of interest" description="Disordered" evidence="1">
    <location>
        <begin position="144"/>
        <end position="168"/>
    </location>
</feature>
<organism evidence="2 3">
    <name type="scientific">Pleurodeles waltl</name>
    <name type="common">Iberian ribbed newt</name>
    <dbReference type="NCBI Taxonomy" id="8319"/>
    <lineage>
        <taxon>Eukaryota</taxon>
        <taxon>Metazoa</taxon>
        <taxon>Chordata</taxon>
        <taxon>Craniata</taxon>
        <taxon>Vertebrata</taxon>
        <taxon>Euteleostomi</taxon>
        <taxon>Amphibia</taxon>
        <taxon>Batrachia</taxon>
        <taxon>Caudata</taxon>
        <taxon>Salamandroidea</taxon>
        <taxon>Salamandridae</taxon>
        <taxon>Pleurodelinae</taxon>
        <taxon>Pleurodeles</taxon>
    </lineage>
</organism>
<evidence type="ECO:0000256" key="1">
    <source>
        <dbReference type="SAM" id="MobiDB-lite"/>
    </source>
</evidence>
<proteinExistence type="predicted"/>
<keyword evidence="3" id="KW-1185">Reference proteome</keyword>
<feature type="compositionally biased region" description="Basic and acidic residues" evidence="1">
    <location>
        <begin position="1"/>
        <end position="14"/>
    </location>
</feature>
<comment type="caution">
    <text evidence="2">The sequence shown here is derived from an EMBL/GenBank/DDBJ whole genome shotgun (WGS) entry which is preliminary data.</text>
</comment>
<sequence>MHRREGGRSAEAGRKRPRRSAPGSGLAPAAGARPGSRPLPREEGGKEVPSLLFNFAGPALHRIGLCRGGELQLRSLLDGEGGGEGGGARLQATKGLRGPVQCPGPSMPPTHRGPALLASSAPSSPGLTDGLSLRAPLLQALPLSAPESRARLEVPPPTLRGRLSARRL</sequence>